<dbReference type="GO" id="GO:0015074">
    <property type="term" value="P:DNA integration"/>
    <property type="evidence" value="ECO:0007669"/>
    <property type="project" value="InterPro"/>
</dbReference>
<organism evidence="4 5">
    <name type="scientific">Agathobacter rectalis</name>
    <dbReference type="NCBI Taxonomy" id="39491"/>
    <lineage>
        <taxon>Bacteria</taxon>
        <taxon>Bacillati</taxon>
        <taxon>Bacillota</taxon>
        <taxon>Clostridia</taxon>
        <taxon>Lachnospirales</taxon>
        <taxon>Lachnospiraceae</taxon>
        <taxon>Agathobacter</taxon>
    </lineage>
</organism>
<dbReference type="AlphaFoldDB" id="A0A3E4Y9E4"/>
<feature type="domain" description="Tyr recombinase" evidence="3">
    <location>
        <begin position="437"/>
        <end position="620"/>
    </location>
</feature>
<dbReference type="Pfam" id="PF00589">
    <property type="entry name" value="Phage_integrase"/>
    <property type="match status" value="1"/>
</dbReference>
<dbReference type="EMBL" id="QSTP01000008">
    <property type="protein sequence ID" value="RGM71318.1"/>
    <property type="molecule type" value="Genomic_DNA"/>
</dbReference>
<evidence type="ECO:0000313" key="5">
    <source>
        <dbReference type="Proteomes" id="UP000260758"/>
    </source>
</evidence>
<proteinExistence type="predicted"/>
<evidence type="ECO:0000256" key="2">
    <source>
        <dbReference type="ARBA" id="ARBA00023172"/>
    </source>
</evidence>
<evidence type="ECO:0000259" key="3">
    <source>
        <dbReference type="PROSITE" id="PS51898"/>
    </source>
</evidence>
<sequence length="634" mass="73170">MNYNETVEKVMMLLKEKEVCSSSQKSHRDCYESLGLFIKQRDGNYSEAIRESWLAEIKNELPRQRCAVWVQYAYQLEEMDFTGTISDRSLYLNRSNYDKLPALWQKDLDMYLTDCSNHYTARTLKLTRIYCSEGLLFLDDMGVHTIADITYDAVIKLIRTKMYCSDDTKAMILNNTARMIKFFGEKGLCPMNCSLVLKCQTYPHIGALSEFSAENRRVLDKIADVTLSADEFNKTITPFVELLEAHGYVGTTLNLARHALTALYLFLDMHFLGFHQDIMWIWFAEINRTLGCSWRNWRRVLKFYEDYTLTGDIHPDGKYKYDPIMYDELPSWCREAISGLLDQKKREFRAAGTIKSYRCSCTRFCRFLVDHGYESFNQLSSTIIKEFSLYDEHTTFQGRSGCFVIVRAFLRYLAEKGYVDNHSLDVCLMSGTAPQDKIIDVLSDEQLQRINTFREEHNEPIELRDIAIVLLGVRMGLRAYDILALRFQDIDWKNRQISIVMKKTKTQITLPLPVEVGNAVYSYITSGRPKTGTEYIFIRSKAPYGKLTGKVCTKALYRILPERKNVKGGGFHVTRRTFATNLLRNHAGIDDVMDALGHRDSSSVMKYLLLDDERSRKCGLSLDRAGILMEGGLA</sequence>
<comment type="caution">
    <text evidence="4">The sequence shown here is derived from an EMBL/GenBank/DDBJ whole genome shotgun (WGS) entry which is preliminary data.</text>
</comment>
<dbReference type="InterPro" id="IPR010998">
    <property type="entry name" value="Integrase_recombinase_N"/>
</dbReference>
<dbReference type="RefSeq" id="WP_117718830.1">
    <property type="nucleotide sequence ID" value="NZ_QSTP01000008.1"/>
</dbReference>
<keyword evidence="1" id="KW-0238">DNA-binding</keyword>
<dbReference type="Gene3D" id="1.10.150.130">
    <property type="match status" value="1"/>
</dbReference>
<dbReference type="SUPFAM" id="SSF56349">
    <property type="entry name" value="DNA breaking-rejoining enzymes"/>
    <property type="match status" value="1"/>
</dbReference>
<dbReference type="PANTHER" id="PTHR30349">
    <property type="entry name" value="PHAGE INTEGRASE-RELATED"/>
    <property type="match status" value="1"/>
</dbReference>
<name>A0A3E4Y9E4_9FIRM</name>
<dbReference type="InterPro" id="IPR050090">
    <property type="entry name" value="Tyrosine_recombinase_XerCD"/>
</dbReference>
<dbReference type="GO" id="GO:0003677">
    <property type="term" value="F:DNA binding"/>
    <property type="evidence" value="ECO:0007669"/>
    <property type="project" value="UniProtKB-KW"/>
</dbReference>
<accession>A0A3E4Y9E4</accession>
<dbReference type="Gene3D" id="1.10.443.10">
    <property type="entry name" value="Intergrase catalytic core"/>
    <property type="match status" value="1"/>
</dbReference>
<dbReference type="Proteomes" id="UP000260758">
    <property type="component" value="Unassembled WGS sequence"/>
</dbReference>
<dbReference type="GO" id="GO:0006310">
    <property type="term" value="P:DNA recombination"/>
    <property type="evidence" value="ECO:0007669"/>
    <property type="project" value="UniProtKB-KW"/>
</dbReference>
<gene>
    <name evidence="4" type="ORF">DXB99_08945</name>
</gene>
<reference evidence="4 5" key="1">
    <citation type="submission" date="2018-08" db="EMBL/GenBank/DDBJ databases">
        <title>A genome reference for cultivated species of the human gut microbiota.</title>
        <authorList>
            <person name="Zou Y."/>
            <person name="Xue W."/>
            <person name="Luo G."/>
        </authorList>
    </citation>
    <scope>NUCLEOTIDE SEQUENCE [LARGE SCALE GENOMIC DNA]</scope>
    <source>
        <strain evidence="4 5">OM07-13</strain>
    </source>
</reference>
<protein>
    <recommendedName>
        <fullName evidence="3">Tyr recombinase domain-containing protein</fullName>
    </recommendedName>
</protein>
<evidence type="ECO:0000256" key="1">
    <source>
        <dbReference type="ARBA" id="ARBA00023125"/>
    </source>
</evidence>
<dbReference type="PANTHER" id="PTHR30349:SF90">
    <property type="entry name" value="TYROSINE RECOMBINASE XERD"/>
    <property type="match status" value="1"/>
</dbReference>
<keyword evidence="2" id="KW-0233">DNA recombination</keyword>
<dbReference type="InterPro" id="IPR013762">
    <property type="entry name" value="Integrase-like_cat_sf"/>
</dbReference>
<dbReference type="InterPro" id="IPR011010">
    <property type="entry name" value="DNA_brk_join_enz"/>
</dbReference>
<dbReference type="InterPro" id="IPR002104">
    <property type="entry name" value="Integrase_catalytic"/>
</dbReference>
<dbReference type="PROSITE" id="PS51898">
    <property type="entry name" value="TYR_RECOMBINASE"/>
    <property type="match status" value="1"/>
</dbReference>
<evidence type="ECO:0000313" key="4">
    <source>
        <dbReference type="EMBL" id="RGM71318.1"/>
    </source>
</evidence>